<name>A0A0G3BQB6_9BURK</name>
<evidence type="ECO:0000256" key="1">
    <source>
        <dbReference type="ARBA" id="ARBA00004651"/>
    </source>
</evidence>
<dbReference type="InterPro" id="IPR050809">
    <property type="entry name" value="UgpAE/MalFG_permease"/>
</dbReference>
<evidence type="ECO:0000256" key="7">
    <source>
        <dbReference type="RuleBase" id="RU363032"/>
    </source>
</evidence>
<dbReference type="OrthoDB" id="8578268at2"/>
<dbReference type="EMBL" id="CP011371">
    <property type="protein sequence ID" value="AKJ31619.1"/>
    <property type="molecule type" value="Genomic_DNA"/>
</dbReference>
<keyword evidence="6 7" id="KW-0472">Membrane</keyword>
<dbReference type="CDD" id="cd06261">
    <property type="entry name" value="TM_PBP2"/>
    <property type="match status" value="1"/>
</dbReference>
<feature type="transmembrane region" description="Helical" evidence="7">
    <location>
        <begin position="282"/>
        <end position="301"/>
    </location>
</feature>
<evidence type="ECO:0000256" key="5">
    <source>
        <dbReference type="ARBA" id="ARBA00022989"/>
    </source>
</evidence>
<feature type="transmembrane region" description="Helical" evidence="7">
    <location>
        <begin position="92"/>
        <end position="112"/>
    </location>
</feature>
<dbReference type="PATRIC" id="fig|413882.6.peg.5141"/>
<dbReference type="STRING" id="413882.AAW51_4928"/>
<dbReference type="GO" id="GO:0005886">
    <property type="term" value="C:plasma membrane"/>
    <property type="evidence" value="ECO:0007669"/>
    <property type="project" value="UniProtKB-SubCell"/>
</dbReference>
<feature type="transmembrane region" description="Helical" evidence="7">
    <location>
        <begin position="173"/>
        <end position="196"/>
    </location>
</feature>
<dbReference type="KEGG" id="pbh:AAW51_4928"/>
<dbReference type="SUPFAM" id="SSF160964">
    <property type="entry name" value="MalF N-terminal region-like"/>
    <property type="match status" value="1"/>
</dbReference>
<feature type="transmembrane region" description="Helical" evidence="7">
    <location>
        <begin position="225"/>
        <end position="244"/>
    </location>
</feature>
<dbReference type="Pfam" id="PF00528">
    <property type="entry name" value="BPD_transp_1"/>
    <property type="match status" value="1"/>
</dbReference>
<keyword evidence="3" id="KW-1003">Cell membrane</keyword>
<comment type="similarity">
    <text evidence="7">Belongs to the binding-protein-dependent transport system permease family.</text>
</comment>
<feature type="domain" description="ABC transmembrane type-1" evidence="8">
    <location>
        <begin position="88"/>
        <end position="300"/>
    </location>
</feature>
<evidence type="ECO:0000256" key="6">
    <source>
        <dbReference type="ARBA" id="ARBA00023136"/>
    </source>
</evidence>
<dbReference type="PANTHER" id="PTHR43227:SF11">
    <property type="entry name" value="BLL4140 PROTEIN"/>
    <property type="match status" value="1"/>
</dbReference>
<keyword evidence="10" id="KW-1185">Reference proteome</keyword>
<proteinExistence type="inferred from homology"/>
<dbReference type="RefSeq" id="WP_083438553.1">
    <property type="nucleotide sequence ID" value="NZ_CP011371.1"/>
</dbReference>
<accession>A0A0G3BQB6</accession>
<feature type="transmembrane region" description="Helical" evidence="7">
    <location>
        <begin position="250"/>
        <end position="270"/>
    </location>
</feature>
<evidence type="ECO:0000256" key="2">
    <source>
        <dbReference type="ARBA" id="ARBA00022448"/>
    </source>
</evidence>
<comment type="subcellular location">
    <subcellularLocation>
        <location evidence="1 7">Cell membrane</location>
        <topology evidence="1 7">Multi-pass membrane protein</topology>
    </subcellularLocation>
</comment>
<feature type="transmembrane region" description="Helical" evidence="7">
    <location>
        <begin position="124"/>
        <end position="144"/>
    </location>
</feature>
<dbReference type="InterPro" id="IPR035906">
    <property type="entry name" value="MetI-like_sf"/>
</dbReference>
<protein>
    <submittedName>
        <fullName evidence="9">Lactose ABC transporter permease</fullName>
    </submittedName>
</protein>
<evidence type="ECO:0000259" key="8">
    <source>
        <dbReference type="PROSITE" id="PS50928"/>
    </source>
</evidence>
<evidence type="ECO:0000313" key="10">
    <source>
        <dbReference type="Proteomes" id="UP000035352"/>
    </source>
</evidence>
<gene>
    <name evidence="9" type="primary">chiF</name>
    <name evidence="9" type="ORF">AAW51_4928</name>
</gene>
<sequence>MDTTADPLHPPAVNKHRRRATRAPLTTTAQAWLFLAPALLLLLGFTFWPVLWGSYLAFTEYKVITPPEWVGLKNFEELFEDEVFITSLKNSLLYLLIVPFIQLGALLLAVLVNNSLPGIKFFRAAFYVPVVTSVSVVGIMWGWMYNEQGLINAALQWLRVINEPIGWLTDDRIALFAVMFVTMWRGLGWYMVLYLAGLQAIPKDIEEAAVLDGANRWQRFWRITVPMLAPTILLCSVLSTLAAMKVLEEVLILTRGGPMSSTFTGLYYAYDMGIRSFNFPRALAASLVVSVFCIFVAWLNFKFIQPRHR</sequence>
<dbReference type="SUPFAM" id="SSF161098">
    <property type="entry name" value="MetI-like"/>
    <property type="match status" value="1"/>
</dbReference>
<dbReference type="Proteomes" id="UP000035352">
    <property type="component" value="Chromosome"/>
</dbReference>
<keyword evidence="5 7" id="KW-1133">Transmembrane helix</keyword>
<dbReference type="PANTHER" id="PTHR43227">
    <property type="entry name" value="BLL4140 PROTEIN"/>
    <property type="match status" value="1"/>
</dbReference>
<dbReference type="InterPro" id="IPR000515">
    <property type="entry name" value="MetI-like"/>
</dbReference>
<organism evidence="9 10">
    <name type="scientific">Caldimonas brevitalea</name>
    <dbReference type="NCBI Taxonomy" id="413882"/>
    <lineage>
        <taxon>Bacteria</taxon>
        <taxon>Pseudomonadati</taxon>
        <taxon>Pseudomonadota</taxon>
        <taxon>Betaproteobacteria</taxon>
        <taxon>Burkholderiales</taxon>
        <taxon>Sphaerotilaceae</taxon>
        <taxon>Caldimonas</taxon>
    </lineage>
</organism>
<evidence type="ECO:0000256" key="4">
    <source>
        <dbReference type="ARBA" id="ARBA00022692"/>
    </source>
</evidence>
<dbReference type="GO" id="GO:0055085">
    <property type="term" value="P:transmembrane transport"/>
    <property type="evidence" value="ECO:0007669"/>
    <property type="project" value="InterPro"/>
</dbReference>
<evidence type="ECO:0000313" key="9">
    <source>
        <dbReference type="EMBL" id="AKJ31619.1"/>
    </source>
</evidence>
<dbReference type="PROSITE" id="PS50928">
    <property type="entry name" value="ABC_TM1"/>
    <property type="match status" value="1"/>
</dbReference>
<reference evidence="9 10" key="1">
    <citation type="submission" date="2015-05" db="EMBL/GenBank/DDBJ databases">
        <authorList>
            <person name="Tang B."/>
            <person name="Yu Y."/>
        </authorList>
    </citation>
    <scope>NUCLEOTIDE SEQUENCE [LARGE SCALE GENOMIC DNA]</scope>
    <source>
        <strain evidence="9 10">DSM 7029</strain>
    </source>
</reference>
<feature type="transmembrane region" description="Helical" evidence="7">
    <location>
        <begin position="31"/>
        <end position="51"/>
    </location>
</feature>
<dbReference type="AlphaFoldDB" id="A0A0G3BQB6"/>
<keyword evidence="4 7" id="KW-0812">Transmembrane</keyword>
<dbReference type="Gene3D" id="1.10.3720.10">
    <property type="entry name" value="MetI-like"/>
    <property type="match status" value="1"/>
</dbReference>
<keyword evidence="2 7" id="KW-0813">Transport</keyword>
<evidence type="ECO:0000256" key="3">
    <source>
        <dbReference type="ARBA" id="ARBA00022475"/>
    </source>
</evidence>